<proteinExistence type="predicted"/>
<protein>
    <recommendedName>
        <fullName evidence="4">Phosphatidylinositol-specific phospholipase C X domain-containing protein</fullName>
    </recommendedName>
</protein>
<organism evidence="2 3">
    <name type="scientific">Lactuca sativa</name>
    <name type="common">Garden lettuce</name>
    <dbReference type="NCBI Taxonomy" id="4236"/>
    <lineage>
        <taxon>Eukaryota</taxon>
        <taxon>Viridiplantae</taxon>
        <taxon>Streptophyta</taxon>
        <taxon>Embryophyta</taxon>
        <taxon>Tracheophyta</taxon>
        <taxon>Spermatophyta</taxon>
        <taxon>Magnoliopsida</taxon>
        <taxon>eudicotyledons</taxon>
        <taxon>Gunneridae</taxon>
        <taxon>Pentapetalae</taxon>
        <taxon>asterids</taxon>
        <taxon>campanulids</taxon>
        <taxon>Asterales</taxon>
        <taxon>Asteraceae</taxon>
        <taxon>Cichorioideae</taxon>
        <taxon>Cichorieae</taxon>
        <taxon>Lactucinae</taxon>
        <taxon>Lactuca</taxon>
    </lineage>
</organism>
<reference evidence="2 3" key="1">
    <citation type="journal article" date="2017" name="Nat. Commun.">
        <title>Genome assembly with in vitro proximity ligation data and whole-genome triplication in lettuce.</title>
        <authorList>
            <person name="Reyes-Chin-Wo S."/>
            <person name="Wang Z."/>
            <person name="Yang X."/>
            <person name="Kozik A."/>
            <person name="Arikit S."/>
            <person name="Song C."/>
            <person name="Xia L."/>
            <person name="Froenicke L."/>
            <person name="Lavelle D.O."/>
            <person name="Truco M.J."/>
            <person name="Xia R."/>
            <person name="Zhu S."/>
            <person name="Xu C."/>
            <person name="Xu H."/>
            <person name="Xu X."/>
            <person name="Cox K."/>
            <person name="Korf I."/>
            <person name="Meyers B.C."/>
            <person name="Michelmore R.W."/>
        </authorList>
    </citation>
    <scope>NUCLEOTIDE SEQUENCE [LARGE SCALE GENOMIC DNA]</scope>
    <source>
        <strain evidence="3">cv. Salinas</strain>
        <tissue evidence="2">Seedlings</tissue>
    </source>
</reference>
<dbReference type="Gramene" id="rna-gnl|WGS:NBSK|LSAT_4X164920_mrna">
    <property type="protein sequence ID" value="cds-PLY75740.1"/>
    <property type="gene ID" value="gene-LSAT_4X164920"/>
</dbReference>
<dbReference type="PANTHER" id="PTHR13593:SF89">
    <property type="entry name" value="PLC-LIKE PHOSPHODIESTERASES SUPERFAMILY PROTEIN"/>
    <property type="match status" value="1"/>
</dbReference>
<dbReference type="SUPFAM" id="SSF51695">
    <property type="entry name" value="PLC-like phosphodiesterases"/>
    <property type="match status" value="1"/>
</dbReference>
<dbReference type="OrthoDB" id="7984201at2759"/>
<feature type="signal peptide" evidence="1">
    <location>
        <begin position="1"/>
        <end position="26"/>
    </location>
</feature>
<dbReference type="Pfam" id="PF26178">
    <property type="entry name" value="PI-PLC_cat"/>
    <property type="match status" value="1"/>
</dbReference>
<evidence type="ECO:0000313" key="3">
    <source>
        <dbReference type="Proteomes" id="UP000235145"/>
    </source>
</evidence>
<sequence length="409" mass="44435">MDTQRFDYNLLIIAGTLLYLLQSSSSLKIGETCSTSNNNCDSGLRCGTCPASGNTRPRCVRIQPLGPTSKVNGLPFNRYTWLTTHNSFAVSGTKSPSGGMLLGPANQEDSVTSQLQNGVRGLMLDMYDFNNDIWLCHSFGGQCYNITAYTPAINVLREIEKFLKANPSEIITIFIEDYVSSPNGLSKVFAASGLNKYQFPVNRMPKNGEDWPTITDMVKQNQRLIVFTSKSAKEASEGIAYEWRYIVENQYGQEGQIAGSCPSRSESSPMNTTSRSLVLQNYFSTNPNVTGACIDNSASLIAMMNTCHLAAGNRWPNYIAVDFYQRSDGGGASEAIDVANGHSTCGCLNIAYCGVNGTCNTPVLSPPPPAQLSPGGSSRSSGTSFSIHNAYQLRWLVGIVLSTWIFISL</sequence>
<dbReference type="GO" id="GO:0006629">
    <property type="term" value="P:lipid metabolic process"/>
    <property type="evidence" value="ECO:0007669"/>
    <property type="project" value="InterPro"/>
</dbReference>
<comment type="caution">
    <text evidence="2">The sequence shown here is derived from an EMBL/GenBank/DDBJ whole genome shotgun (WGS) entry which is preliminary data.</text>
</comment>
<dbReference type="InterPro" id="IPR051057">
    <property type="entry name" value="PI-PLC_domain"/>
</dbReference>
<dbReference type="AlphaFoldDB" id="A0A9R1VVF9"/>
<evidence type="ECO:0008006" key="4">
    <source>
        <dbReference type="Google" id="ProtNLM"/>
    </source>
</evidence>
<gene>
    <name evidence="2" type="ORF">LSAT_V11C400220660</name>
</gene>
<dbReference type="InterPro" id="IPR017946">
    <property type="entry name" value="PLC-like_Pdiesterase_TIM-brl"/>
</dbReference>
<keyword evidence="3" id="KW-1185">Reference proteome</keyword>
<dbReference type="Proteomes" id="UP000235145">
    <property type="component" value="Unassembled WGS sequence"/>
</dbReference>
<dbReference type="EMBL" id="NBSK02000004">
    <property type="protein sequence ID" value="KAJ0212264.1"/>
    <property type="molecule type" value="Genomic_DNA"/>
</dbReference>
<keyword evidence="1" id="KW-0732">Signal</keyword>
<dbReference type="PANTHER" id="PTHR13593">
    <property type="match status" value="1"/>
</dbReference>
<dbReference type="CDD" id="cd08588">
    <property type="entry name" value="PI-PLCc_At5g67130_like"/>
    <property type="match status" value="1"/>
</dbReference>
<dbReference type="PROSITE" id="PS50007">
    <property type="entry name" value="PIPLC_X_DOMAIN"/>
    <property type="match status" value="1"/>
</dbReference>
<dbReference type="Gene3D" id="3.20.20.190">
    <property type="entry name" value="Phosphatidylinositol (PI) phosphodiesterase"/>
    <property type="match status" value="1"/>
</dbReference>
<evidence type="ECO:0000256" key="1">
    <source>
        <dbReference type="SAM" id="SignalP"/>
    </source>
</evidence>
<dbReference type="GO" id="GO:0008081">
    <property type="term" value="F:phosphoric diester hydrolase activity"/>
    <property type="evidence" value="ECO:0000318"/>
    <property type="project" value="GO_Central"/>
</dbReference>
<name>A0A9R1VVF9_LACSA</name>
<feature type="chain" id="PRO_5040186819" description="Phosphatidylinositol-specific phospholipase C X domain-containing protein" evidence="1">
    <location>
        <begin position="27"/>
        <end position="409"/>
    </location>
</feature>
<evidence type="ECO:0000313" key="2">
    <source>
        <dbReference type="EMBL" id="KAJ0212264.1"/>
    </source>
</evidence>
<accession>A0A9R1VVF9</accession>